<evidence type="ECO:0000313" key="1">
    <source>
        <dbReference type="EMBL" id="GIY37791.1"/>
    </source>
</evidence>
<dbReference type="EMBL" id="BPLR01010218">
    <property type="protein sequence ID" value="GIY37791.1"/>
    <property type="molecule type" value="Genomic_DNA"/>
</dbReference>
<dbReference type="PANTHER" id="PTHR45913:SF5">
    <property type="entry name" value="GENERAL TRANSCRIPTION FACTOR II-I REPEAT DOMAIN-CONTAINING PROTEIN 2A-LIKE PROTEIN"/>
    <property type="match status" value="1"/>
</dbReference>
<evidence type="ECO:0000313" key="2">
    <source>
        <dbReference type="Proteomes" id="UP001054945"/>
    </source>
</evidence>
<proteinExistence type="predicted"/>
<gene>
    <name evidence="1" type="primary">L798_06199</name>
    <name evidence="1" type="ORF">CEXT_604071</name>
</gene>
<keyword evidence="2" id="KW-1185">Reference proteome</keyword>
<sequence>MFGAALQRSSSIVKVSYSVSFLMARKIKTFSNVEIVKECLEGVVKEILPDKSKPFSNLSLSRQTVCRRINGISNEIILKLRAEFDISNIFAYHLTKPQAFQILFSWQCSFME</sequence>
<name>A0AAV4SXB9_CAEEX</name>
<protein>
    <submittedName>
        <fullName evidence="1">Zf-C2H2_12 domain-containing protein</fullName>
    </submittedName>
</protein>
<dbReference type="AlphaFoldDB" id="A0AAV4SXB9"/>
<dbReference type="PANTHER" id="PTHR45913">
    <property type="entry name" value="EPM2A-INTERACTING PROTEIN 1"/>
    <property type="match status" value="1"/>
</dbReference>
<reference evidence="1 2" key="1">
    <citation type="submission" date="2021-06" db="EMBL/GenBank/DDBJ databases">
        <title>Caerostris extrusa draft genome.</title>
        <authorList>
            <person name="Kono N."/>
            <person name="Arakawa K."/>
        </authorList>
    </citation>
    <scope>NUCLEOTIDE SEQUENCE [LARGE SCALE GENOMIC DNA]</scope>
</reference>
<accession>A0AAV4SXB9</accession>
<organism evidence="1 2">
    <name type="scientific">Caerostris extrusa</name>
    <name type="common">Bark spider</name>
    <name type="synonym">Caerostris bankana</name>
    <dbReference type="NCBI Taxonomy" id="172846"/>
    <lineage>
        <taxon>Eukaryota</taxon>
        <taxon>Metazoa</taxon>
        <taxon>Ecdysozoa</taxon>
        <taxon>Arthropoda</taxon>
        <taxon>Chelicerata</taxon>
        <taxon>Arachnida</taxon>
        <taxon>Araneae</taxon>
        <taxon>Araneomorphae</taxon>
        <taxon>Entelegynae</taxon>
        <taxon>Araneoidea</taxon>
        <taxon>Araneidae</taxon>
        <taxon>Caerostris</taxon>
    </lineage>
</organism>
<comment type="caution">
    <text evidence="1">The sequence shown here is derived from an EMBL/GenBank/DDBJ whole genome shotgun (WGS) entry which is preliminary data.</text>
</comment>
<dbReference type="Proteomes" id="UP001054945">
    <property type="component" value="Unassembled WGS sequence"/>
</dbReference>